<name>A0A182S6W6_9DIPT</name>
<accession>A0A182S6W6</accession>
<reference evidence="2" key="2">
    <citation type="submission" date="2020-05" db="UniProtKB">
        <authorList>
            <consortium name="EnsemblMetazoa"/>
        </authorList>
    </citation>
    <scope>IDENTIFICATION</scope>
    <source>
        <strain evidence="2">maculatus3</strain>
    </source>
</reference>
<dbReference type="Proteomes" id="UP000075901">
    <property type="component" value="Unassembled WGS sequence"/>
</dbReference>
<feature type="compositionally biased region" description="Polar residues" evidence="1">
    <location>
        <begin position="210"/>
        <end position="221"/>
    </location>
</feature>
<feature type="region of interest" description="Disordered" evidence="1">
    <location>
        <begin position="125"/>
        <end position="228"/>
    </location>
</feature>
<evidence type="ECO:0000256" key="1">
    <source>
        <dbReference type="SAM" id="MobiDB-lite"/>
    </source>
</evidence>
<dbReference type="EnsemblMetazoa" id="AMAM000868-RA">
    <property type="protein sequence ID" value="AMAM000868-PA"/>
    <property type="gene ID" value="AMAM000868"/>
</dbReference>
<proteinExistence type="predicted"/>
<sequence>GIATGLPSAVVPGIVAGGIGGSPTPPTKKGFPRAKTAEPSSPLLRRALSPDRLHPRSAAESKCVLSPLCCNTSLKTTPRTVAGIWRSNQNSTITTAAGGGPGGLQLTASCGSNSSTVEPSIVSATQNSVNNNNNGTGAPGGGESLAASGKTAGGPPASRNTSATLAGEKSAPQTNAPVSSVAAKDDHMKSSADKLVPLMEKMAIKDGDAPSTTSINNNGGNVSKKAKD</sequence>
<organism evidence="2 3">
    <name type="scientific">Anopheles maculatus</name>
    <dbReference type="NCBI Taxonomy" id="74869"/>
    <lineage>
        <taxon>Eukaryota</taxon>
        <taxon>Metazoa</taxon>
        <taxon>Ecdysozoa</taxon>
        <taxon>Arthropoda</taxon>
        <taxon>Hexapoda</taxon>
        <taxon>Insecta</taxon>
        <taxon>Pterygota</taxon>
        <taxon>Neoptera</taxon>
        <taxon>Endopterygota</taxon>
        <taxon>Diptera</taxon>
        <taxon>Nematocera</taxon>
        <taxon>Culicoidea</taxon>
        <taxon>Culicidae</taxon>
        <taxon>Anophelinae</taxon>
        <taxon>Anopheles</taxon>
        <taxon>Anopheles maculatus group</taxon>
    </lineage>
</organism>
<keyword evidence="3" id="KW-1185">Reference proteome</keyword>
<evidence type="ECO:0000313" key="3">
    <source>
        <dbReference type="Proteomes" id="UP000075901"/>
    </source>
</evidence>
<protein>
    <submittedName>
        <fullName evidence="2">Uncharacterized protein</fullName>
    </submittedName>
</protein>
<reference evidence="3" key="1">
    <citation type="submission" date="2013-09" db="EMBL/GenBank/DDBJ databases">
        <title>The Genome Sequence of Anopheles maculatus species B.</title>
        <authorList>
            <consortium name="The Broad Institute Genomics Platform"/>
            <person name="Neafsey D.E."/>
            <person name="Besansky N."/>
            <person name="Howell P."/>
            <person name="Walton C."/>
            <person name="Young S.K."/>
            <person name="Zeng Q."/>
            <person name="Gargeya S."/>
            <person name="Fitzgerald M."/>
            <person name="Haas B."/>
            <person name="Abouelleil A."/>
            <person name="Allen A.W."/>
            <person name="Alvarado L."/>
            <person name="Arachchi H.M."/>
            <person name="Berlin A.M."/>
            <person name="Chapman S.B."/>
            <person name="Gainer-Dewar J."/>
            <person name="Goldberg J."/>
            <person name="Griggs A."/>
            <person name="Gujja S."/>
            <person name="Hansen M."/>
            <person name="Howarth C."/>
            <person name="Imamovic A."/>
            <person name="Ireland A."/>
            <person name="Larimer J."/>
            <person name="McCowan C."/>
            <person name="Murphy C."/>
            <person name="Pearson M."/>
            <person name="Poon T.W."/>
            <person name="Priest M."/>
            <person name="Roberts A."/>
            <person name="Saif S."/>
            <person name="Shea T."/>
            <person name="Sisk P."/>
            <person name="Sykes S."/>
            <person name="Wortman J."/>
            <person name="Nusbaum C."/>
            <person name="Birren B."/>
        </authorList>
    </citation>
    <scope>NUCLEOTIDE SEQUENCE [LARGE SCALE GENOMIC DNA]</scope>
    <source>
        <strain evidence="3">maculatus3</strain>
    </source>
</reference>
<feature type="compositionally biased region" description="Basic and acidic residues" evidence="1">
    <location>
        <begin position="183"/>
        <end position="192"/>
    </location>
</feature>
<dbReference type="VEuPathDB" id="VectorBase:AMAM000868"/>
<dbReference type="AlphaFoldDB" id="A0A182S6W6"/>
<feature type="region of interest" description="Disordered" evidence="1">
    <location>
        <begin position="13"/>
        <end position="41"/>
    </location>
</feature>
<evidence type="ECO:0000313" key="2">
    <source>
        <dbReference type="EnsemblMetazoa" id="AMAM000868-PA"/>
    </source>
</evidence>